<reference evidence="5" key="1">
    <citation type="submission" date="2018-08" db="EMBL/GenBank/DDBJ databases">
        <authorList>
            <person name="Zhang J."/>
            <person name="Du Z.-J."/>
        </authorList>
    </citation>
    <scope>NUCLEOTIDE SEQUENCE [LARGE SCALE GENOMIC DNA]</scope>
    <source>
        <strain evidence="5">KCTC 52655</strain>
    </source>
</reference>
<proteinExistence type="inferred from homology"/>
<dbReference type="InterPro" id="IPR020904">
    <property type="entry name" value="Sc_DH/Rdtase_CS"/>
</dbReference>
<organism evidence="4 5">
    <name type="scientific">Alteromonas aestuariivivens</name>
    <dbReference type="NCBI Taxonomy" id="1938339"/>
    <lineage>
        <taxon>Bacteria</taxon>
        <taxon>Pseudomonadati</taxon>
        <taxon>Pseudomonadota</taxon>
        <taxon>Gammaproteobacteria</taxon>
        <taxon>Alteromonadales</taxon>
        <taxon>Alteromonadaceae</taxon>
        <taxon>Alteromonas/Salinimonas group</taxon>
        <taxon>Alteromonas</taxon>
    </lineage>
</organism>
<comment type="caution">
    <text evidence="4">The sequence shown here is derived from an EMBL/GenBank/DDBJ whole genome shotgun (WGS) entry which is preliminary data.</text>
</comment>
<dbReference type="Pfam" id="PF00106">
    <property type="entry name" value="adh_short"/>
    <property type="match status" value="1"/>
</dbReference>
<comment type="similarity">
    <text evidence="1 3">Belongs to the short-chain dehydrogenases/reductases (SDR) family.</text>
</comment>
<gene>
    <name evidence="4" type="ORF">DXV75_07165</name>
</gene>
<dbReference type="RefSeq" id="WP_115592712.1">
    <property type="nucleotide sequence ID" value="NZ_QRHA01000004.1"/>
</dbReference>
<dbReference type="Gene3D" id="3.40.50.720">
    <property type="entry name" value="NAD(P)-binding Rossmann-like Domain"/>
    <property type="match status" value="1"/>
</dbReference>
<dbReference type="PROSITE" id="PS00061">
    <property type="entry name" value="ADH_SHORT"/>
    <property type="match status" value="1"/>
</dbReference>
<evidence type="ECO:0000256" key="2">
    <source>
        <dbReference type="ARBA" id="ARBA00023002"/>
    </source>
</evidence>
<dbReference type="CDD" id="cd05233">
    <property type="entry name" value="SDR_c"/>
    <property type="match status" value="1"/>
</dbReference>
<dbReference type="GO" id="GO:0016491">
    <property type="term" value="F:oxidoreductase activity"/>
    <property type="evidence" value="ECO:0007669"/>
    <property type="project" value="UniProtKB-KW"/>
</dbReference>
<accession>A0A3D8MAB1</accession>
<dbReference type="GO" id="GO:0016020">
    <property type="term" value="C:membrane"/>
    <property type="evidence" value="ECO:0007669"/>
    <property type="project" value="TreeGrafter"/>
</dbReference>
<dbReference type="SUPFAM" id="SSF51735">
    <property type="entry name" value="NAD(P)-binding Rossmann-fold domains"/>
    <property type="match status" value="1"/>
</dbReference>
<dbReference type="Proteomes" id="UP000256561">
    <property type="component" value="Unassembled WGS sequence"/>
</dbReference>
<dbReference type="InterPro" id="IPR002347">
    <property type="entry name" value="SDR_fam"/>
</dbReference>
<protein>
    <submittedName>
        <fullName evidence="4">Short chain dehydrogenase</fullName>
    </submittedName>
</protein>
<dbReference type="OrthoDB" id="4690547at2"/>
<dbReference type="PRINTS" id="PR00081">
    <property type="entry name" value="GDHRDH"/>
</dbReference>
<evidence type="ECO:0000256" key="3">
    <source>
        <dbReference type="RuleBase" id="RU000363"/>
    </source>
</evidence>
<dbReference type="NCBIfam" id="NF006565">
    <property type="entry name" value="PRK09072.1"/>
    <property type="match status" value="1"/>
</dbReference>
<evidence type="ECO:0000256" key="1">
    <source>
        <dbReference type="ARBA" id="ARBA00006484"/>
    </source>
</evidence>
<keyword evidence="5" id="KW-1185">Reference proteome</keyword>
<sequence length="270" mass="29332">MSMVWKNDIAVLTGATGGIGQTIARVLAQKGVTLLLNGRNAEKLEALRQALPGEHITVAADINTETGRNALVETCAEMPYISLLINNAGTSITGAFTQLSEDQQSALVQTNLLAPMALTQRLMPMLSQARQAHVVNVGSTFGSIGFPYHAAYCASKFGLRGWTEALQREHHGQSVSFHYLAPRATHTEINSSEVVAMNKALGNKMDPPELVATELVQQLEKKQPRCFIGFPEKLFARINGIFPGLVDSALRKQLPTVKHHIASSHQETQI</sequence>
<dbReference type="PRINTS" id="PR00080">
    <property type="entry name" value="SDRFAMILY"/>
</dbReference>
<dbReference type="EMBL" id="QRHA01000004">
    <property type="protein sequence ID" value="RDV26760.1"/>
    <property type="molecule type" value="Genomic_DNA"/>
</dbReference>
<evidence type="ECO:0000313" key="5">
    <source>
        <dbReference type="Proteomes" id="UP000256561"/>
    </source>
</evidence>
<evidence type="ECO:0000313" key="4">
    <source>
        <dbReference type="EMBL" id="RDV26760.1"/>
    </source>
</evidence>
<dbReference type="InterPro" id="IPR036291">
    <property type="entry name" value="NAD(P)-bd_dom_sf"/>
</dbReference>
<dbReference type="AlphaFoldDB" id="A0A3D8MAB1"/>
<dbReference type="PANTHER" id="PTHR44196:SF1">
    <property type="entry name" value="DEHYDROGENASE_REDUCTASE SDR FAMILY MEMBER 7B"/>
    <property type="match status" value="1"/>
</dbReference>
<keyword evidence="2" id="KW-0560">Oxidoreductase</keyword>
<dbReference type="PANTHER" id="PTHR44196">
    <property type="entry name" value="DEHYDROGENASE/REDUCTASE SDR FAMILY MEMBER 7B"/>
    <property type="match status" value="1"/>
</dbReference>
<name>A0A3D8MAB1_9ALTE</name>